<dbReference type="Pfam" id="PF24864">
    <property type="entry name" value="DUF7730"/>
    <property type="match status" value="1"/>
</dbReference>
<accession>A0AAJ0CB55</accession>
<dbReference type="GeneID" id="85309747"/>
<dbReference type="RefSeq" id="XP_060289090.1">
    <property type="nucleotide sequence ID" value="XM_060426560.1"/>
</dbReference>
<keyword evidence="3" id="KW-1185">Reference proteome</keyword>
<comment type="caution">
    <text evidence="2">The sequence shown here is derived from an EMBL/GenBank/DDBJ whole genome shotgun (WGS) entry which is preliminary data.</text>
</comment>
<evidence type="ECO:0000313" key="3">
    <source>
        <dbReference type="Proteomes" id="UP001244011"/>
    </source>
</evidence>
<sequence>MELTSASSPASSTSGSFPLIQTMFLTKLPLEIRSLIYSQYLFANQEDCWVFRPSWADTADETTSPSIQPSCSARYPLRANITALPLILTCRQIYAEAVPLLYSQARFYFNDLVVLNLFLQRVPGSHTDLIRTIHLDWASQVWFHFGGSVVRAAYLREYWQPVCRALGDMPSLRNLRICVNPSKAHARGRQACDMAYLEPLRTIKVQNFVLEI</sequence>
<dbReference type="Proteomes" id="UP001244011">
    <property type="component" value="Unassembled WGS sequence"/>
</dbReference>
<dbReference type="InterPro" id="IPR056632">
    <property type="entry name" value="DUF7730"/>
</dbReference>
<name>A0AAJ0CB55_9PEZI</name>
<gene>
    <name evidence="2" type="ORF">QBC33DRAFT_522736</name>
</gene>
<evidence type="ECO:0000259" key="1">
    <source>
        <dbReference type="Pfam" id="PF24864"/>
    </source>
</evidence>
<proteinExistence type="predicted"/>
<organism evidence="2 3">
    <name type="scientific">Phialemonium atrogriseum</name>
    <dbReference type="NCBI Taxonomy" id="1093897"/>
    <lineage>
        <taxon>Eukaryota</taxon>
        <taxon>Fungi</taxon>
        <taxon>Dikarya</taxon>
        <taxon>Ascomycota</taxon>
        <taxon>Pezizomycotina</taxon>
        <taxon>Sordariomycetes</taxon>
        <taxon>Sordariomycetidae</taxon>
        <taxon>Cephalothecales</taxon>
        <taxon>Cephalothecaceae</taxon>
        <taxon>Phialemonium</taxon>
    </lineage>
</organism>
<protein>
    <recommendedName>
        <fullName evidence="1">DUF7730 domain-containing protein</fullName>
    </recommendedName>
</protein>
<dbReference type="PANTHER" id="PTHR38790">
    <property type="entry name" value="2EXR DOMAIN-CONTAINING PROTEIN-RELATED"/>
    <property type="match status" value="1"/>
</dbReference>
<dbReference type="EMBL" id="MU838997">
    <property type="protein sequence ID" value="KAK1772877.1"/>
    <property type="molecule type" value="Genomic_DNA"/>
</dbReference>
<evidence type="ECO:0000313" key="2">
    <source>
        <dbReference type="EMBL" id="KAK1772877.1"/>
    </source>
</evidence>
<feature type="domain" description="DUF7730" evidence="1">
    <location>
        <begin position="21"/>
        <end position="209"/>
    </location>
</feature>
<reference evidence="2" key="1">
    <citation type="submission" date="2023-06" db="EMBL/GenBank/DDBJ databases">
        <title>Genome-scale phylogeny and comparative genomics of the fungal order Sordariales.</title>
        <authorList>
            <consortium name="Lawrence Berkeley National Laboratory"/>
            <person name="Hensen N."/>
            <person name="Bonometti L."/>
            <person name="Westerberg I."/>
            <person name="Brannstrom I.O."/>
            <person name="Guillou S."/>
            <person name="Cros-Aarteil S."/>
            <person name="Calhoun S."/>
            <person name="Haridas S."/>
            <person name="Kuo A."/>
            <person name="Mondo S."/>
            <person name="Pangilinan J."/>
            <person name="Riley R."/>
            <person name="Labutti K."/>
            <person name="Andreopoulos B."/>
            <person name="Lipzen A."/>
            <person name="Chen C."/>
            <person name="Yanf M."/>
            <person name="Daum C."/>
            <person name="Ng V."/>
            <person name="Clum A."/>
            <person name="Steindorff A."/>
            <person name="Ohm R."/>
            <person name="Martin F."/>
            <person name="Silar P."/>
            <person name="Natvig D."/>
            <person name="Lalanne C."/>
            <person name="Gautier V."/>
            <person name="Ament-Velasquez S.L."/>
            <person name="Kruys A."/>
            <person name="Hutchinson M.I."/>
            <person name="Powell A.J."/>
            <person name="Barry K."/>
            <person name="Miller A.N."/>
            <person name="Grigoriev I.V."/>
            <person name="Debuchy R."/>
            <person name="Gladieux P."/>
            <person name="Thoren M.H."/>
            <person name="Johannesson H."/>
        </authorList>
    </citation>
    <scope>NUCLEOTIDE SEQUENCE</scope>
    <source>
        <strain evidence="2">8032-3</strain>
    </source>
</reference>
<dbReference type="AlphaFoldDB" id="A0AAJ0CB55"/>